<dbReference type="CDD" id="cd00609">
    <property type="entry name" value="AAT_like"/>
    <property type="match status" value="1"/>
</dbReference>
<evidence type="ECO:0000256" key="6">
    <source>
        <dbReference type="RuleBase" id="RU000481"/>
    </source>
</evidence>
<keyword evidence="5" id="KW-0663">Pyridoxal phosphate</keyword>
<keyword evidence="3 6" id="KW-0032">Aminotransferase</keyword>
<dbReference type="InterPro" id="IPR050596">
    <property type="entry name" value="AspAT/PAT-like"/>
</dbReference>
<evidence type="ECO:0000256" key="1">
    <source>
        <dbReference type="ARBA" id="ARBA00001933"/>
    </source>
</evidence>
<dbReference type="PROSITE" id="PS00105">
    <property type="entry name" value="AA_TRANSFER_CLASS_1"/>
    <property type="match status" value="1"/>
</dbReference>
<proteinExistence type="inferred from homology"/>
<dbReference type="InterPro" id="IPR015424">
    <property type="entry name" value="PyrdxlP-dep_Trfase"/>
</dbReference>
<dbReference type="InterPro" id="IPR004838">
    <property type="entry name" value="NHTrfase_class1_PyrdxlP-BS"/>
</dbReference>
<dbReference type="EC" id="2.6.1.-" evidence="6"/>
<dbReference type="NCBIfam" id="NF005744">
    <property type="entry name" value="PRK07568.1"/>
    <property type="match status" value="1"/>
</dbReference>
<dbReference type="AlphaFoldDB" id="A0A6A8M9E6"/>
<evidence type="ECO:0000256" key="5">
    <source>
        <dbReference type="ARBA" id="ARBA00022898"/>
    </source>
</evidence>
<keyword evidence="4 6" id="KW-0808">Transferase</keyword>
<organism evidence="8">
    <name type="scientific">Baileyella intestinalis</name>
    <dbReference type="NCBI Taxonomy" id="2606709"/>
    <lineage>
        <taxon>Bacteria</taxon>
        <taxon>Bacillati</taxon>
        <taxon>Bacillota</taxon>
        <taxon>Clostridia</taxon>
        <taxon>Peptostreptococcales</taxon>
        <taxon>Anaerovoracaceae</taxon>
        <taxon>Baileyella</taxon>
    </lineage>
</organism>
<evidence type="ECO:0000313" key="8">
    <source>
        <dbReference type="EMBL" id="MST69078.1"/>
    </source>
</evidence>
<accession>A0A6A8M9E6</accession>
<dbReference type="RefSeq" id="WP_154572546.1">
    <property type="nucleotide sequence ID" value="NZ_DBEZJY010000017.1"/>
</dbReference>
<dbReference type="InterPro" id="IPR015422">
    <property type="entry name" value="PyrdxlP-dep_Trfase_small"/>
</dbReference>
<feature type="domain" description="Aminotransferase class I/classII large" evidence="7">
    <location>
        <begin position="31"/>
        <end position="385"/>
    </location>
</feature>
<name>A0A6A8M9E6_9FIRM</name>
<comment type="caution">
    <text evidence="8">The sequence shown here is derived from an EMBL/GenBank/DDBJ whole genome shotgun (WGS) entry which is preliminary data.</text>
</comment>
<dbReference type="PANTHER" id="PTHR46383:SF1">
    <property type="entry name" value="ASPARTATE AMINOTRANSFERASE"/>
    <property type="match status" value="1"/>
</dbReference>
<comment type="similarity">
    <text evidence="2 6">Belongs to the class-I pyridoxal-phosphate-dependent aminotransferase family.</text>
</comment>
<dbReference type="Gene3D" id="3.90.1150.10">
    <property type="entry name" value="Aspartate Aminotransferase, domain 1"/>
    <property type="match status" value="1"/>
</dbReference>
<dbReference type="InterPro" id="IPR004839">
    <property type="entry name" value="Aminotransferase_I/II_large"/>
</dbReference>
<gene>
    <name evidence="8" type="ORF">FYJ66_05660</name>
</gene>
<dbReference type="GO" id="GO:0008483">
    <property type="term" value="F:transaminase activity"/>
    <property type="evidence" value="ECO:0007669"/>
    <property type="project" value="UniProtKB-KW"/>
</dbReference>
<protein>
    <recommendedName>
        <fullName evidence="6">Aminotransferase</fullName>
        <ecNumber evidence="6">2.6.1.-</ecNumber>
    </recommendedName>
</protein>
<dbReference type="Pfam" id="PF00155">
    <property type="entry name" value="Aminotran_1_2"/>
    <property type="match status" value="1"/>
</dbReference>
<dbReference type="GO" id="GO:0030170">
    <property type="term" value="F:pyridoxal phosphate binding"/>
    <property type="evidence" value="ECO:0007669"/>
    <property type="project" value="InterPro"/>
</dbReference>
<evidence type="ECO:0000256" key="3">
    <source>
        <dbReference type="ARBA" id="ARBA00022576"/>
    </source>
</evidence>
<reference evidence="8" key="1">
    <citation type="submission" date="2019-09" db="EMBL/GenBank/DDBJ databases">
        <title>In-depth cultivation of the pig gut microbiome towards novel bacterial diversity and tailored functional studies.</title>
        <authorList>
            <person name="Wylensek D."/>
            <person name="Hitch T.C.A."/>
            <person name="Clavel T."/>
        </authorList>
    </citation>
    <scope>NUCLEOTIDE SEQUENCE</scope>
    <source>
        <strain evidence="8">RF-744-FAT-WT-3</strain>
    </source>
</reference>
<evidence type="ECO:0000256" key="4">
    <source>
        <dbReference type="ARBA" id="ARBA00022679"/>
    </source>
</evidence>
<dbReference type="InterPro" id="IPR015421">
    <property type="entry name" value="PyrdxlP-dep_Trfase_major"/>
</dbReference>
<comment type="cofactor">
    <cofactor evidence="1 6">
        <name>pyridoxal 5'-phosphate</name>
        <dbReference type="ChEBI" id="CHEBI:597326"/>
    </cofactor>
</comment>
<sequence length="410" mass="46236">MRISDAVKSMQFSPIRRFNPIAAKAEEEGTKIYKLNIGQPDIETPQCFMDAIRDCTSSTIAYEQSQGDKLLVDSIIRYFKRDYGVEYTEDQIITTNGGSEALTMAFRAILNENDEVIIPEPYYTNYNSFVKTAGAIANPVKTSPEEGYQYASIGKLESALTTRTKAIVVNNPNNPTGRVLADEEMEYIADFAIEHDLWIVCDEVYREYVFDGKAPQTFASLDRVSDRLIIIDSVSKRFSACGARVGFLASKNQEFMQGVLKMAQMRLSVSTLDQIGAAALFELPNSYFDKIRNIYEARRDAAYDEISKIPGVTCQKPGGAFYMMIDLPVNDAEEFLMFMLTEFRDEGETVMFAPAAGFYATEGLGKSEIRIAYVLKEEDMRRACSLIKKGVAAYNKKRELLNARIWRNQL</sequence>
<dbReference type="SUPFAM" id="SSF53383">
    <property type="entry name" value="PLP-dependent transferases"/>
    <property type="match status" value="1"/>
</dbReference>
<evidence type="ECO:0000256" key="2">
    <source>
        <dbReference type="ARBA" id="ARBA00007441"/>
    </source>
</evidence>
<dbReference type="PANTHER" id="PTHR46383">
    <property type="entry name" value="ASPARTATE AMINOTRANSFERASE"/>
    <property type="match status" value="1"/>
</dbReference>
<dbReference type="Gene3D" id="3.40.640.10">
    <property type="entry name" value="Type I PLP-dependent aspartate aminotransferase-like (Major domain)"/>
    <property type="match status" value="1"/>
</dbReference>
<dbReference type="GO" id="GO:0006520">
    <property type="term" value="P:amino acid metabolic process"/>
    <property type="evidence" value="ECO:0007669"/>
    <property type="project" value="InterPro"/>
</dbReference>
<dbReference type="EMBL" id="VUNB01000004">
    <property type="protein sequence ID" value="MST69078.1"/>
    <property type="molecule type" value="Genomic_DNA"/>
</dbReference>
<evidence type="ECO:0000259" key="7">
    <source>
        <dbReference type="Pfam" id="PF00155"/>
    </source>
</evidence>